<protein>
    <submittedName>
        <fullName evidence="1">Uncharacterized protein</fullName>
    </submittedName>
</protein>
<evidence type="ECO:0000313" key="2">
    <source>
        <dbReference type="Proteomes" id="UP000565286"/>
    </source>
</evidence>
<dbReference type="AlphaFoldDB" id="A0A7W6CEI2"/>
<accession>A0A7W6CEI2</accession>
<dbReference type="EMBL" id="JACIDV010000008">
    <property type="protein sequence ID" value="MBB3947100.1"/>
    <property type="molecule type" value="Genomic_DNA"/>
</dbReference>
<comment type="caution">
    <text evidence="1">The sequence shown here is derived from an EMBL/GenBank/DDBJ whole genome shotgun (WGS) entry which is preliminary data.</text>
</comment>
<reference evidence="1 2" key="1">
    <citation type="submission" date="2020-08" db="EMBL/GenBank/DDBJ databases">
        <title>Genomic Encyclopedia of Type Strains, Phase IV (KMG-IV): sequencing the most valuable type-strain genomes for metagenomic binning, comparative biology and taxonomic classification.</title>
        <authorList>
            <person name="Goeker M."/>
        </authorList>
    </citation>
    <scope>NUCLEOTIDE SEQUENCE [LARGE SCALE GENOMIC DNA]</scope>
    <source>
        <strain evidence="1 2">DSM 26438</strain>
    </source>
</reference>
<proteinExistence type="predicted"/>
<evidence type="ECO:0000313" key="1">
    <source>
        <dbReference type="EMBL" id="MBB3947100.1"/>
    </source>
</evidence>
<keyword evidence="2" id="KW-1185">Reference proteome</keyword>
<name>A0A7W6CEI2_9HYPH</name>
<sequence length="34" mass="3882">MPERLVASMVQYFTSSEPPPVGLEDFLKENELVE</sequence>
<organism evidence="1 2">
    <name type="scientific">Rhizobium skierniewicense</name>
    <dbReference type="NCBI Taxonomy" id="984260"/>
    <lineage>
        <taxon>Bacteria</taxon>
        <taxon>Pseudomonadati</taxon>
        <taxon>Pseudomonadota</taxon>
        <taxon>Alphaproteobacteria</taxon>
        <taxon>Hyphomicrobiales</taxon>
        <taxon>Rhizobiaceae</taxon>
        <taxon>Rhizobium/Agrobacterium group</taxon>
        <taxon>Rhizobium</taxon>
    </lineage>
</organism>
<dbReference type="Proteomes" id="UP000565286">
    <property type="component" value="Unassembled WGS sequence"/>
</dbReference>
<gene>
    <name evidence="1" type="ORF">GGQ73_003064</name>
</gene>